<feature type="compositionally biased region" description="Low complexity" evidence="1">
    <location>
        <begin position="85"/>
        <end position="98"/>
    </location>
</feature>
<dbReference type="OrthoDB" id="5380236at2759"/>
<feature type="region of interest" description="Disordered" evidence="1">
    <location>
        <begin position="1"/>
        <end position="27"/>
    </location>
</feature>
<dbReference type="InParanoid" id="A0A3N4M280"/>
<evidence type="ECO:0000313" key="3">
    <source>
        <dbReference type="Proteomes" id="UP000267821"/>
    </source>
</evidence>
<feature type="compositionally biased region" description="Acidic residues" evidence="1">
    <location>
        <begin position="361"/>
        <end position="371"/>
    </location>
</feature>
<dbReference type="AlphaFoldDB" id="A0A3N4M280"/>
<evidence type="ECO:0000256" key="1">
    <source>
        <dbReference type="SAM" id="MobiDB-lite"/>
    </source>
</evidence>
<name>A0A3N4M280_9PEZI</name>
<sequence length="371" mass="40859">MLATATPNATHAFSDGSPTPGQDAPQLRPRTYLDVFNPPVDVAAVSPGNSIPHVPAPGPAGVEVSCSPSNYPTSFAHHAIRSEESPGSPTSPGGQSPSLVFRGIPGSPALNIRRAGSSASISRDLEDFNLEDPLQGGFLHHQHHYHSHSPVHSKYSPRANARRQFSLSELTHDDIFAAATTEEVRNPDLLAKHHDALCFALETQPSGIENRRSSIADMAVPIIPIEETTVSSSIPLYEVPQDMMVPLLDRPNDMKRLLSHRSCDRSLLILRNVIGDEAFDKKLMTLWTETDRKEVSDAEWLWTTKSIIMQAAGEGDKTREWKLWGDFCEMVGFDEEDTSIDRDEKQGRRSGTPVETMEKIGEEEEEPDVKA</sequence>
<keyword evidence="3" id="KW-1185">Reference proteome</keyword>
<dbReference type="Proteomes" id="UP000267821">
    <property type="component" value="Unassembled WGS sequence"/>
</dbReference>
<accession>A0A3N4M280</accession>
<evidence type="ECO:0000313" key="2">
    <source>
        <dbReference type="EMBL" id="RPB28048.1"/>
    </source>
</evidence>
<reference evidence="2 3" key="1">
    <citation type="journal article" date="2018" name="Nat. Ecol. Evol.">
        <title>Pezizomycetes genomes reveal the molecular basis of ectomycorrhizal truffle lifestyle.</title>
        <authorList>
            <person name="Murat C."/>
            <person name="Payen T."/>
            <person name="Noel B."/>
            <person name="Kuo A."/>
            <person name="Morin E."/>
            <person name="Chen J."/>
            <person name="Kohler A."/>
            <person name="Krizsan K."/>
            <person name="Balestrini R."/>
            <person name="Da Silva C."/>
            <person name="Montanini B."/>
            <person name="Hainaut M."/>
            <person name="Levati E."/>
            <person name="Barry K.W."/>
            <person name="Belfiori B."/>
            <person name="Cichocki N."/>
            <person name="Clum A."/>
            <person name="Dockter R.B."/>
            <person name="Fauchery L."/>
            <person name="Guy J."/>
            <person name="Iotti M."/>
            <person name="Le Tacon F."/>
            <person name="Lindquist E.A."/>
            <person name="Lipzen A."/>
            <person name="Malagnac F."/>
            <person name="Mello A."/>
            <person name="Molinier V."/>
            <person name="Miyauchi S."/>
            <person name="Poulain J."/>
            <person name="Riccioni C."/>
            <person name="Rubini A."/>
            <person name="Sitrit Y."/>
            <person name="Splivallo R."/>
            <person name="Traeger S."/>
            <person name="Wang M."/>
            <person name="Zifcakova L."/>
            <person name="Wipf D."/>
            <person name="Zambonelli A."/>
            <person name="Paolocci F."/>
            <person name="Nowrousian M."/>
            <person name="Ottonello S."/>
            <person name="Baldrian P."/>
            <person name="Spatafora J.W."/>
            <person name="Henrissat B."/>
            <person name="Nagy L.G."/>
            <person name="Aury J.M."/>
            <person name="Wincker P."/>
            <person name="Grigoriev I.V."/>
            <person name="Bonfante P."/>
            <person name="Martin F.M."/>
        </authorList>
    </citation>
    <scope>NUCLEOTIDE SEQUENCE [LARGE SCALE GENOMIC DNA]</scope>
    <source>
        <strain evidence="2 3">ATCC MYA-4762</strain>
    </source>
</reference>
<gene>
    <name evidence="2" type="ORF">L211DRAFT_482009</name>
</gene>
<dbReference type="EMBL" id="ML121530">
    <property type="protein sequence ID" value="RPB28048.1"/>
    <property type="molecule type" value="Genomic_DNA"/>
</dbReference>
<feature type="region of interest" description="Disordered" evidence="1">
    <location>
        <begin position="81"/>
        <end position="105"/>
    </location>
</feature>
<proteinExistence type="predicted"/>
<organism evidence="2 3">
    <name type="scientific">Terfezia boudieri ATCC MYA-4762</name>
    <dbReference type="NCBI Taxonomy" id="1051890"/>
    <lineage>
        <taxon>Eukaryota</taxon>
        <taxon>Fungi</taxon>
        <taxon>Dikarya</taxon>
        <taxon>Ascomycota</taxon>
        <taxon>Pezizomycotina</taxon>
        <taxon>Pezizomycetes</taxon>
        <taxon>Pezizales</taxon>
        <taxon>Pezizaceae</taxon>
        <taxon>Terfezia</taxon>
    </lineage>
</organism>
<protein>
    <submittedName>
        <fullName evidence="2">Uncharacterized protein</fullName>
    </submittedName>
</protein>
<feature type="compositionally biased region" description="Polar residues" evidence="1">
    <location>
        <begin position="1"/>
        <end position="20"/>
    </location>
</feature>
<feature type="region of interest" description="Disordered" evidence="1">
    <location>
        <begin position="335"/>
        <end position="371"/>
    </location>
</feature>